<keyword evidence="2" id="KW-1185">Reference proteome</keyword>
<organism evidence="1 2">
    <name type="scientific">Cylindrobasidium torrendii FP15055 ss-10</name>
    <dbReference type="NCBI Taxonomy" id="1314674"/>
    <lineage>
        <taxon>Eukaryota</taxon>
        <taxon>Fungi</taxon>
        <taxon>Dikarya</taxon>
        <taxon>Basidiomycota</taxon>
        <taxon>Agaricomycotina</taxon>
        <taxon>Agaricomycetes</taxon>
        <taxon>Agaricomycetidae</taxon>
        <taxon>Agaricales</taxon>
        <taxon>Marasmiineae</taxon>
        <taxon>Physalacriaceae</taxon>
        <taxon>Cylindrobasidium</taxon>
    </lineage>
</organism>
<evidence type="ECO:0000313" key="1">
    <source>
        <dbReference type="EMBL" id="KIY61374.1"/>
    </source>
</evidence>
<dbReference type="AlphaFoldDB" id="A0A0D7AU45"/>
<name>A0A0D7AU45_9AGAR</name>
<protein>
    <recommendedName>
        <fullName evidence="3">F-box domain-containing protein</fullName>
    </recommendedName>
</protein>
<dbReference type="EMBL" id="KN880961">
    <property type="protein sequence ID" value="KIY61374.1"/>
    <property type="molecule type" value="Genomic_DNA"/>
</dbReference>
<evidence type="ECO:0008006" key="3">
    <source>
        <dbReference type="Google" id="ProtNLM"/>
    </source>
</evidence>
<dbReference type="STRING" id="1314674.A0A0D7AU45"/>
<gene>
    <name evidence="1" type="ORF">CYLTODRAFT_415481</name>
</gene>
<accession>A0A0D7AU45</accession>
<sequence>MCFNDDYWESNCLSTALSRTGEALLTLDIDLDSQYAFNWLSGLESIFPRVETLYLTGLPVRFSHDGNSADNAFPNLRKLGVTAKFDALDLERQPDGIPTLDWNMMLSIIRSSAPPHELTLTHDFGDCHIPREDIFLNPSALPFSLGELTKLTLRAGCLIAMAPLLRACPFLSTLSLFNVDLHGGMPLPDDNMITLPSLQSLNLSGSDIYNVLWHLQCPQLRHLTATSSHSLSPFDLQGIVSRSQCVLQTLDIHIPYYPWDLDKRGRSSHEEIWRNILPLLSCLETLTLRLGRGYITSILPQLTKPHAFPLLSSLIARFDENAFSNVLWPGAEATTRDDAENALERFFSACIYKADGGVLSTLDVQFGYSLYVQDQDQNDINLLRQNSRLLVQMHRWKGEGVHIRASHVKPTHGFHYSNEDLV</sequence>
<dbReference type="SUPFAM" id="SSF52047">
    <property type="entry name" value="RNI-like"/>
    <property type="match status" value="1"/>
</dbReference>
<evidence type="ECO:0000313" key="2">
    <source>
        <dbReference type="Proteomes" id="UP000054007"/>
    </source>
</evidence>
<reference evidence="1 2" key="1">
    <citation type="journal article" date="2015" name="Fungal Genet. Biol.">
        <title>Evolution of novel wood decay mechanisms in Agaricales revealed by the genome sequences of Fistulina hepatica and Cylindrobasidium torrendii.</title>
        <authorList>
            <person name="Floudas D."/>
            <person name="Held B.W."/>
            <person name="Riley R."/>
            <person name="Nagy L.G."/>
            <person name="Koehler G."/>
            <person name="Ransdell A.S."/>
            <person name="Younus H."/>
            <person name="Chow J."/>
            <person name="Chiniquy J."/>
            <person name="Lipzen A."/>
            <person name="Tritt A."/>
            <person name="Sun H."/>
            <person name="Haridas S."/>
            <person name="LaButti K."/>
            <person name="Ohm R.A."/>
            <person name="Kues U."/>
            <person name="Blanchette R.A."/>
            <person name="Grigoriev I.V."/>
            <person name="Minto R.E."/>
            <person name="Hibbett D.S."/>
        </authorList>
    </citation>
    <scope>NUCLEOTIDE SEQUENCE [LARGE SCALE GENOMIC DNA]</scope>
    <source>
        <strain evidence="1 2">FP15055 ss-10</strain>
    </source>
</reference>
<proteinExistence type="predicted"/>
<dbReference type="InterPro" id="IPR032675">
    <property type="entry name" value="LRR_dom_sf"/>
</dbReference>
<dbReference type="Gene3D" id="3.80.10.10">
    <property type="entry name" value="Ribonuclease Inhibitor"/>
    <property type="match status" value="1"/>
</dbReference>
<dbReference type="Proteomes" id="UP000054007">
    <property type="component" value="Unassembled WGS sequence"/>
</dbReference>